<dbReference type="PANTHER" id="PTHR33175:SF3">
    <property type="entry name" value="DNA-BINDING PROTEIN HU-BETA"/>
    <property type="match status" value="1"/>
</dbReference>
<dbReference type="InterPro" id="IPR020816">
    <property type="entry name" value="Histone-like_DNA-bd_CS"/>
</dbReference>
<dbReference type="PROSITE" id="PS00045">
    <property type="entry name" value="HISTONE_LIKE"/>
    <property type="match status" value="1"/>
</dbReference>
<dbReference type="EMBL" id="BARU01013395">
    <property type="protein sequence ID" value="GAH36352.1"/>
    <property type="molecule type" value="Genomic_DNA"/>
</dbReference>
<evidence type="ECO:0000313" key="2">
    <source>
        <dbReference type="EMBL" id="GAH36352.1"/>
    </source>
</evidence>
<dbReference type="SMART" id="SM00411">
    <property type="entry name" value="BHL"/>
    <property type="match status" value="1"/>
</dbReference>
<comment type="caution">
    <text evidence="2">The sequence shown here is derived from an EMBL/GenBank/DDBJ whole genome shotgun (WGS) entry which is preliminary data.</text>
</comment>
<keyword evidence="1" id="KW-0238">DNA-binding</keyword>
<dbReference type="AlphaFoldDB" id="X1EUV0"/>
<dbReference type="GO" id="GO:0030527">
    <property type="term" value="F:structural constituent of chromatin"/>
    <property type="evidence" value="ECO:0007669"/>
    <property type="project" value="InterPro"/>
</dbReference>
<proteinExistence type="predicted"/>
<name>X1EUV0_9ZZZZ</name>
<dbReference type="InterPro" id="IPR010992">
    <property type="entry name" value="IHF-like_DNA-bd_dom_sf"/>
</dbReference>
<evidence type="ECO:0000256" key="1">
    <source>
        <dbReference type="ARBA" id="ARBA00023125"/>
    </source>
</evidence>
<dbReference type="Pfam" id="PF00216">
    <property type="entry name" value="Bac_DNA_binding"/>
    <property type="match status" value="1"/>
</dbReference>
<dbReference type="PANTHER" id="PTHR33175">
    <property type="entry name" value="DNA-BINDING PROTEIN HU"/>
    <property type="match status" value="1"/>
</dbReference>
<protein>
    <recommendedName>
        <fullName evidence="3">Integration host factor subunit beta</fullName>
    </recommendedName>
</protein>
<evidence type="ECO:0008006" key="3">
    <source>
        <dbReference type="Google" id="ProtNLM"/>
    </source>
</evidence>
<gene>
    <name evidence="2" type="ORF">S03H2_24218</name>
</gene>
<organism evidence="2">
    <name type="scientific">marine sediment metagenome</name>
    <dbReference type="NCBI Taxonomy" id="412755"/>
    <lineage>
        <taxon>unclassified sequences</taxon>
        <taxon>metagenomes</taxon>
        <taxon>ecological metagenomes</taxon>
    </lineage>
</organism>
<dbReference type="CDD" id="cd13836">
    <property type="entry name" value="IHF_B"/>
    <property type="match status" value="1"/>
</dbReference>
<dbReference type="SUPFAM" id="SSF47729">
    <property type="entry name" value="IHF-like DNA-binding proteins"/>
    <property type="match status" value="1"/>
</dbReference>
<sequence>MIQSELKRILANRTGLTRSELIHFLARKTGLTRVETETVVDGLLGTIQEVLTMGKKIELRGFGTFLVRVRQPREARNPATQETVMLDRRWVPVFKPSKTLRAAVDQALER</sequence>
<dbReference type="GO" id="GO:0003677">
    <property type="term" value="F:DNA binding"/>
    <property type="evidence" value="ECO:0007669"/>
    <property type="project" value="UniProtKB-KW"/>
</dbReference>
<reference evidence="2" key="1">
    <citation type="journal article" date="2014" name="Front. Microbiol.">
        <title>High frequency of phylogenetically diverse reductive dehalogenase-homologous genes in deep subseafloor sedimentary metagenomes.</title>
        <authorList>
            <person name="Kawai M."/>
            <person name="Futagami T."/>
            <person name="Toyoda A."/>
            <person name="Takaki Y."/>
            <person name="Nishi S."/>
            <person name="Hori S."/>
            <person name="Arai W."/>
            <person name="Tsubouchi T."/>
            <person name="Morono Y."/>
            <person name="Uchiyama I."/>
            <person name="Ito T."/>
            <person name="Fujiyama A."/>
            <person name="Inagaki F."/>
            <person name="Takami H."/>
        </authorList>
    </citation>
    <scope>NUCLEOTIDE SEQUENCE</scope>
    <source>
        <strain evidence="2">Expedition CK06-06</strain>
    </source>
</reference>
<accession>X1EUV0</accession>
<dbReference type="PRINTS" id="PR01727">
    <property type="entry name" value="DNABINDINGHU"/>
</dbReference>
<dbReference type="InterPro" id="IPR000119">
    <property type="entry name" value="Hist_DNA-bd"/>
</dbReference>
<dbReference type="Gene3D" id="4.10.520.10">
    <property type="entry name" value="IHF-like DNA-binding proteins"/>
    <property type="match status" value="1"/>
</dbReference>